<comment type="similarity">
    <text evidence="2 8">Belongs to the V-ATPase 116 kDa subunit family.</text>
</comment>
<evidence type="ECO:0000256" key="1">
    <source>
        <dbReference type="ARBA" id="ARBA00004141"/>
    </source>
</evidence>
<gene>
    <name evidence="9" type="primary">VHA-A3_6</name>
    <name evidence="9" type="ORF">HAX54_052493</name>
</gene>
<evidence type="ECO:0000256" key="2">
    <source>
        <dbReference type="ARBA" id="ARBA00009904"/>
    </source>
</evidence>
<feature type="transmembrane region" description="Helical" evidence="8">
    <location>
        <begin position="178"/>
        <end position="199"/>
    </location>
</feature>
<sequence length="241" mass="26307">MGVVILLAAWHGTRSELPYLNSLKMKMSILLGVAQMNLGIILSFFNALFFRNGVNICGALGPKLICHVMIYMCSLARQMSLVKTSFCWSEDNSACPATLGPCCCPMDASSKALPIESSTYKAPRTVLYSTSGGRRVVIGGDLKHSFLPSSVGPQPCTLLSCPVYFTKGSSSCLGFNNVIILIIGIIVFIFATVGVLLVMETLSAFLHALRLHWVEFQNKFYEGDGYKFSPFSFTLIDGEDE</sequence>
<comment type="function">
    <text evidence="8">Essential component of the vacuolar proton pump (V-ATPase), a multimeric enzyme that catalyzes the translocation of protons across the membranes. Required for assembly and activity of the V-ATPase.</text>
</comment>
<dbReference type="PANTHER" id="PTHR11629">
    <property type="entry name" value="VACUOLAR PROTON ATPASES"/>
    <property type="match status" value="1"/>
</dbReference>
<accession>A0ABS8T010</accession>
<proteinExistence type="inferred from homology"/>
<evidence type="ECO:0000313" key="9">
    <source>
        <dbReference type="EMBL" id="MCD7464313.1"/>
    </source>
</evidence>
<protein>
    <recommendedName>
        <fullName evidence="8">V-type proton ATPase subunit a</fullName>
    </recommendedName>
</protein>
<dbReference type="InterPro" id="IPR002490">
    <property type="entry name" value="V-ATPase_116kDa_su"/>
</dbReference>
<comment type="subcellular location">
    <subcellularLocation>
        <location evidence="1">Membrane</location>
        <topology evidence="1">Multi-pass membrane protein</topology>
    </subcellularLocation>
</comment>
<keyword evidence="7 8" id="KW-0472">Membrane</keyword>
<evidence type="ECO:0000256" key="4">
    <source>
        <dbReference type="ARBA" id="ARBA00022692"/>
    </source>
</evidence>
<evidence type="ECO:0000256" key="6">
    <source>
        <dbReference type="ARBA" id="ARBA00023065"/>
    </source>
</evidence>
<feature type="transmembrane region" description="Helical" evidence="8">
    <location>
        <begin position="25"/>
        <end position="50"/>
    </location>
</feature>
<name>A0ABS8T010_DATST</name>
<evidence type="ECO:0000256" key="5">
    <source>
        <dbReference type="ARBA" id="ARBA00022989"/>
    </source>
</evidence>
<dbReference type="Pfam" id="PF01496">
    <property type="entry name" value="V_ATPase_I"/>
    <property type="match status" value="2"/>
</dbReference>
<keyword evidence="5 8" id="KW-1133">Transmembrane helix</keyword>
<comment type="caution">
    <text evidence="8">Lacks conserved residue(s) required for the propagation of feature annotation.</text>
</comment>
<dbReference type="EMBL" id="JACEIK010000953">
    <property type="protein sequence ID" value="MCD7464313.1"/>
    <property type="molecule type" value="Genomic_DNA"/>
</dbReference>
<keyword evidence="3 8" id="KW-0813">Transport</keyword>
<evidence type="ECO:0000256" key="7">
    <source>
        <dbReference type="ARBA" id="ARBA00023136"/>
    </source>
</evidence>
<organism evidence="9 10">
    <name type="scientific">Datura stramonium</name>
    <name type="common">Jimsonweed</name>
    <name type="synonym">Common thornapple</name>
    <dbReference type="NCBI Taxonomy" id="4076"/>
    <lineage>
        <taxon>Eukaryota</taxon>
        <taxon>Viridiplantae</taxon>
        <taxon>Streptophyta</taxon>
        <taxon>Embryophyta</taxon>
        <taxon>Tracheophyta</taxon>
        <taxon>Spermatophyta</taxon>
        <taxon>Magnoliopsida</taxon>
        <taxon>eudicotyledons</taxon>
        <taxon>Gunneridae</taxon>
        <taxon>Pentapetalae</taxon>
        <taxon>asterids</taxon>
        <taxon>lamiids</taxon>
        <taxon>Solanales</taxon>
        <taxon>Solanaceae</taxon>
        <taxon>Solanoideae</taxon>
        <taxon>Datureae</taxon>
        <taxon>Datura</taxon>
    </lineage>
</organism>
<comment type="caution">
    <text evidence="9">The sequence shown here is derived from an EMBL/GenBank/DDBJ whole genome shotgun (WGS) entry which is preliminary data.</text>
</comment>
<dbReference type="PANTHER" id="PTHR11629:SF112">
    <property type="entry name" value="V-TYPE PROTON ATPASE SUBUNIT A3"/>
    <property type="match status" value="1"/>
</dbReference>
<evidence type="ECO:0000256" key="8">
    <source>
        <dbReference type="RuleBase" id="RU361189"/>
    </source>
</evidence>
<keyword evidence="8" id="KW-0375">Hydrogen ion transport</keyword>
<evidence type="ECO:0000256" key="3">
    <source>
        <dbReference type="ARBA" id="ARBA00022448"/>
    </source>
</evidence>
<keyword evidence="10" id="KW-1185">Reference proteome</keyword>
<keyword evidence="6 8" id="KW-0406">Ion transport</keyword>
<dbReference type="Proteomes" id="UP000823775">
    <property type="component" value="Unassembled WGS sequence"/>
</dbReference>
<reference evidence="9 10" key="1">
    <citation type="journal article" date="2021" name="BMC Genomics">
        <title>Datura genome reveals duplications of psychoactive alkaloid biosynthetic genes and high mutation rate following tissue culture.</title>
        <authorList>
            <person name="Rajewski A."/>
            <person name="Carter-House D."/>
            <person name="Stajich J."/>
            <person name="Litt A."/>
        </authorList>
    </citation>
    <scope>NUCLEOTIDE SEQUENCE [LARGE SCALE GENOMIC DNA]</scope>
    <source>
        <strain evidence="9">AR-01</strain>
    </source>
</reference>
<keyword evidence="4 8" id="KW-0812">Transmembrane</keyword>
<evidence type="ECO:0000313" key="10">
    <source>
        <dbReference type="Proteomes" id="UP000823775"/>
    </source>
</evidence>